<dbReference type="GO" id="GO:0003676">
    <property type="term" value="F:nucleic acid binding"/>
    <property type="evidence" value="ECO:0007669"/>
    <property type="project" value="InterPro"/>
</dbReference>
<evidence type="ECO:0000256" key="1">
    <source>
        <dbReference type="ARBA" id="ARBA00022723"/>
    </source>
</evidence>
<dbReference type="Pfam" id="PF00078">
    <property type="entry name" value="RVT_1"/>
    <property type="match status" value="1"/>
</dbReference>
<dbReference type="PROSITE" id="PS50878">
    <property type="entry name" value="RT_POL"/>
    <property type="match status" value="1"/>
</dbReference>
<dbReference type="EMBL" id="JEMT01029807">
    <property type="protein sequence ID" value="EXX50724.1"/>
    <property type="molecule type" value="Genomic_DNA"/>
</dbReference>
<dbReference type="Gene3D" id="3.30.420.10">
    <property type="entry name" value="Ribonuclease H-like superfamily/Ribonuclease H"/>
    <property type="match status" value="1"/>
</dbReference>
<dbReference type="GO" id="GO:0004523">
    <property type="term" value="F:RNA-DNA hybrid ribonuclease activity"/>
    <property type="evidence" value="ECO:0007669"/>
    <property type="project" value="InterPro"/>
</dbReference>
<feature type="domain" description="RNase H type-1" evidence="3">
    <location>
        <begin position="1160"/>
        <end position="1308"/>
    </location>
</feature>
<dbReference type="GO" id="GO:0046872">
    <property type="term" value="F:metal ion binding"/>
    <property type="evidence" value="ECO:0007669"/>
    <property type="project" value="UniProtKB-KW"/>
</dbReference>
<sequence>MGDFNINYRKYLMAFVNNRWYFKLFKMLENRHLLDTIPIFNEDDENIYTYIPPNNSNEKSRIDYIWASLPILGQSLNSTVIENDHFTTDHNTVTLSLDTQLFIRKTLPKINKNKKKLTRTVFLYDEMDQDDDEFTWDNFRAGLDHEIERIKLKDRVITKRKHIDHVWDSLRQLIMKSANKNIRNKKIIKRKFKCAPEKKLSVYFDLRYIINRIQEIRSCITGLRNYLNQEMIDKWINYQNAIIKLKDKYELVTSDNIFNFLDNDQFHRYLDELNEIRKQLRIVFKLELNIMEQEQIISNIKKRCDNYKDDQGRMIQSITEKEMVSISIEKIYKKDHNGNEVLITDEYQVMEETNHHFQTVAGSVNRKKPIQGRWKDQYKPQPHVNENIYSSIMDAPSFDEWLDIIRQLSNGKATGPSGVSNEMLKHLSDDCNHILYYLICKIIELGYLPKQWKEATVFPIAKPKPFNCELSNSRPITLLETTRKALISLLNRRLAIILKDNNVLKANQFAGLPKQSTFEPIRIMNEVIQDSIDNNNELWILSQDMEKAYDHRKNQVITAYGKTAPYDVLTGIDQGEVISPLLWCIYYDPLLAEIDKQQLGYNISCISKSVVQEEGVINQQNVSIMAYMDNTQWITDEKSKLEKMLYIADTFYRLNDIQINKEKSELMMRTTTEKRKYSHNYNDKISIKFGRKVINIKAKHPHEPMRILGVYFNIEHDGNYLMFKIKNEIDHLVNLMYKKKITDKHILYIFNRIIVPRVEYWSQVMALSKTQTEALIIPFRRMFKNKLKFARSAPNAILDNPYIYGYRDFYDNQLQAKITDFCIQLNNNGLLGKVTEIRLKSLQDQLWTSRPLLEKLPYNRVPHTRKNNYILNMLLLCYDNNISLKTLDDNTFPLIKGGKIPLEDVVDNAYYSKHRKRLREKNILFLDQIISGDKSRLLLWKEILIKAYIPIFSQRKETKWYSDIRNLLTSDGVHLNHNIKQLFGTRVDNVEETRSYDITKKNRSLIAVYNSQFNSVVIGKIQGLDETQRPIIKHFHIDMIRCTDTHTYIYQCMEYGCAANASLSTRSPCTFSADWECLVPLLTDSQFAPSQLTNLIEFNIFDIFDFAKKKYDIIHQALTQNHVISSQLQDNIILDLLNSSTSRNDLLVIQRTLAPFDNNNYYIFEFYTDGSLIDLGTEQCSISCAFAQISDLFDIPHVEFYFTIDKWPSAYRGELLAVLLALSVVPKNSKVRINTDSLNVITQFENLKKSRFSQTSREYFKANNNFLWAILCRIILTLNLHVEMFKVVAHGDDMGNNYVDNLAKIAHTDQDRYIVFRQDACMMKVLPCWNGIIIENKLRSFLKNICNYKGLEKFINLNRNSKYRTLEVDWTSTFNCLNCDINNNETSVSSSKTKAQKVHLLIEEIPTIEQMKKSLLDLYDGWMCPICGLHDETFTHVWMCSGHYDIIHNIRDKTINHLLTWILEYNDNIQDFNALMALDIWDISYDPNVFTFIDLIKGIIPMSLSELLSSWTTKKNVVDVLVQMRQFIFNEIFEEIWIPRCSHLKEFERSMGLTRKKKLEFKSVRSLPSNNSSNNTIIHYDSLDSVRNYIYFGKNIIEFYTNLTS</sequence>
<dbReference type="Proteomes" id="UP000022910">
    <property type="component" value="Unassembled WGS sequence"/>
</dbReference>
<evidence type="ECO:0000259" key="2">
    <source>
        <dbReference type="PROSITE" id="PS50878"/>
    </source>
</evidence>
<gene>
    <name evidence="4" type="ORF">RirG_268090</name>
</gene>
<dbReference type="PROSITE" id="PS00202">
    <property type="entry name" value="RUBREDOXIN"/>
    <property type="match status" value="1"/>
</dbReference>
<evidence type="ECO:0008006" key="6">
    <source>
        <dbReference type="Google" id="ProtNLM"/>
    </source>
</evidence>
<organism evidence="4 5">
    <name type="scientific">Rhizophagus irregularis (strain DAOM 197198w)</name>
    <name type="common">Glomus intraradices</name>
    <dbReference type="NCBI Taxonomy" id="1432141"/>
    <lineage>
        <taxon>Eukaryota</taxon>
        <taxon>Fungi</taxon>
        <taxon>Fungi incertae sedis</taxon>
        <taxon>Mucoromycota</taxon>
        <taxon>Glomeromycotina</taxon>
        <taxon>Glomeromycetes</taxon>
        <taxon>Glomerales</taxon>
        <taxon>Glomeraceae</taxon>
        <taxon>Rhizophagus</taxon>
    </lineage>
</organism>
<dbReference type="SUPFAM" id="SSF53098">
    <property type="entry name" value="Ribonuclease H-like"/>
    <property type="match status" value="1"/>
</dbReference>
<evidence type="ECO:0000313" key="5">
    <source>
        <dbReference type="Proteomes" id="UP000022910"/>
    </source>
</evidence>
<dbReference type="InterPro" id="IPR002156">
    <property type="entry name" value="RNaseH_domain"/>
</dbReference>
<comment type="caution">
    <text evidence="4">The sequence shown here is derived from an EMBL/GenBank/DDBJ whole genome shotgun (WGS) entry which is preliminary data.</text>
</comment>
<dbReference type="InterPro" id="IPR018527">
    <property type="entry name" value="Rubredoxin_Fe_BS"/>
</dbReference>
<feature type="domain" description="Reverse transcriptase" evidence="2">
    <location>
        <begin position="441"/>
        <end position="712"/>
    </location>
</feature>
<keyword evidence="5" id="KW-1185">Reference proteome</keyword>
<dbReference type="InterPro" id="IPR000477">
    <property type="entry name" value="RT_dom"/>
</dbReference>
<dbReference type="OrthoDB" id="2461439at2759"/>
<dbReference type="InterPro" id="IPR012337">
    <property type="entry name" value="RNaseH-like_sf"/>
</dbReference>
<reference evidence="4 5" key="1">
    <citation type="submission" date="2014-02" db="EMBL/GenBank/DDBJ databases">
        <title>Single nucleus genome sequencing reveals high similarity among nuclei of an endomycorrhizal fungus.</title>
        <authorList>
            <person name="Lin K."/>
            <person name="Geurts R."/>
            <person name="Zhang Z."/>
            <person name="Limpens E."/>
            <person name="Saunders D.G."/>
            <person name="Mu D."/>
            <person name="Pang E."/>
            <person name="Cao H."/>
            <person name="Cha H."/>
            <person name="Lin T."/>
            <person name="Zhou Q."/>
            <person name="Shang Y."/>
            <person name="Li Y."/>
            <person name="Ivanov S."/>
            <person name="Sharma T."/>
            <person name="Velzen R.V."/>
            <person name="Ruijter N.D."/>
            <person name="Aanen D.K."/>
            <person name="Win J."/>
            <person name="Kamoun S."/>
            <person name="Bisseling T."/>
            <person name="Huang S."/>
        </authorList>
    </citation>
    <scope>NUCLEOTIDE SEQUENCE [LARGE SCALE GENOMIC DNA]</scope>
    <source>
        <strain evidence="5">DAOM197198w</strain>
    </source>
</reference>
<keyword evidence="1" id="KW-0479">Metal-binding</keyword>
<dbReference type="STRING" id="1432141.A0A015J765"/>
<evidence type="ECO:0000259" key="3">
    <source>
        <dbReference type="PROSITE" id="PS50879"/>
    </source>
</evidence>
<dbReference type="Gene3D" id="3.60.10.10">
    <property type="entry name" value="Endonuclease/exonuclease/phosphatase"/>
    <property type="match status" value="1"/>
</dbReference>
<dbReference type="CDD" id="cd01650">
    <property type="entry name" value="RT_nLTR_like"/>
    <property type="match status" value="1"/>
</dbReference>
<dbReference type="Pfam" id="PF00075">
    <property type="entry name" value="RNase_H"/>
    <property type="match status" value="1"/>
</dbReference>
<dbReference type="HOGENOM" id="CLU_002435_10_1_1"/>
<proteinExistence type="predicted"/>
<evidence type="ECO:0000313" key="4">
    <source>
        <dbReference type="EMBL" id="EXX50724.1"/>
    </source>
</evidence>
<dbReference type="PANTHER" id="PTHR19446">
    <property type="entry name" value="REVERSE TRANSCRIPTASES"/>
    <property type="match status" value="1"/>
</dbReference>
<dbReference type="SUPFAM" id="SSF56219">
    <property type="entry name" value="DNase I-like"/>
    <property type="match status" value="1"/>
</dbReference>
<protein>
    <recommendedName>
        <fullName evidence="6">RNA-directed DNA polymerase from mobile element jockey-like</fullName>
    </recommendedName>
</protein>
<dbReference type="PROSITE" id="PS50879">
    <property type="entry name" value="RNASE_H_1"/>
    <property type="match status" value="1"/>
</dbReference>
<dbReference type="InterPro" id="IPR036691">
    <property type="entry name" value="Endo/exonu/phosph_ase_sf"/>
</dbReference>
<accession>A0A015J765</accession>
<dbReference type="InterPro" id="IPR036397">
    <property type="entry name" value="RNaseH_sf"/>
</dbReference>
<name>A0A015J765_RHIIW</name>